<comment type="function">
    <text evidence="10">Phosphatase that hydrolyzes non-canonical purine nucleotides such as XTP and ITP to their respective diphosphate derivatives. Probably excludes non-canonical purines from DNA/RNA precursor pool, thus preventing their incorporation into DNA/RNA and avoiding chromosomal lesions.</text>
</comment>
<dbReference type="HAMAP" id="MF_00648">
    <property type="entry name" value="Non_canon_purine_NTPase_YjjX"/>
    <property type="match status" value="1"/>
</dbReference>
<dbReference type="GO" id="GO:0009117">
    <property type="term" value="P:nucleotide metabolic process"/>
    <property type="evidence" value="ECO:0007669"/>
    <property type="project" value="UniProtKB-KW"/>
</dbReference>
<dbReference type="HOGENOM" id="CLU_087417_0_1_2"/>
<evidence type="ECO:0000256" key="4">
    <source>
        <dbReference type="ARBA" id="ARBA00022801"/>
    </source>
</evidence>
<dbReference type="PANTHER" id="PTHR34699">
    <property type="match status" value="1"/>
</dbReference>
<dbReference type="Proteomes" id="UP000019027">
    <property type="component" value="Chromosome"/>
</dbReference>
<comment type="similarity">
    <text evidence="10">Belongs to the YjjX NTPase family.</text>
</comment>
<dbReference type="NCBIfam" id="NF003039">
    <property type="entry name" value="PRK03941.1"/>
    <property type="match status" value="1"/>
</dbReference>
<dbReference type="InterPro" id="IPR002786">
    <property type="entry name" value="Non_canon_purine_NTPase"/>
</dbReference>
<evidence type="ECO:0000313" key="12">
    <source>
        <dbReference type="EMBL" id="AHF79434.1"/>
    </source>
</evidence>
<dbReference type="STRING" id="582419.TES1_0037"/>
<evidence type="ECO:0000259" key="11">
    <source>
        <dbReference type="Pfam" id="PF01931"/>
    </source>
</evidence>
<reference evidence="12 13" key="1">
    <citation type="journal article" date="2014" name="Int. J. Syst. Evol. Microbiol.">
        <title>Thermococcus paralvinellae sp. nov. and Thermococcus cleftensis sp. nov. of hyperthermophilic heterotrophs from deep-sea hydrothermal vents.</title>
        <authorList>
            <person name="Hensley S.A."/>
            <person name="Jung J.H."/>
            <person name="Park C.S."/>
            <person name="Holden J.F."/>
        </authorList>
    </citation>
    <scope>NUCLEOTIDE SEQUENCE [LARGE SCALE GENOMIC DNA]</scope>
    <source>
        <strain evidence="12 13">ES1</strain>
    </source>
</reference>
<comment type="catalytic activity">
    <reaction evidence="8 10">
        <text>ITP + H2O = IDP + phosphate + H(+)</text>
        <dbReference type="Rhea" id="RHEA:28330"/>
        <dbReference type="ChEBI" id="CHEBI:15377"/>
        <dbReference type="ChEBI" id="CHEBI:15378"/>
        <dbReference type="ChEBI" id="CHEBI:43474"/>
        <dbReference type="ChEBI" id="CHEBI:58280"/>
        <dbReference type="ChEBI" id="CHEBI:61402"/>
        <dbReference type="EC" id="3.6.1.73"/>
    </reaction>
</comment>
<evidence type="ECO:0000256" key="1">
    <source>
        <dbReference type="ARBA" id="ARBA00001936"/>
    </source>
</evidence>
<keyword evidence="2 10" id="KW-0479">Metal-binding</keyword>
<keyword evidence="6 10" id="KW-0546">Nucleotide metabolism</keyword>
<dbReference type="EC" id="3.6.1.73" evidence="10"/>
<evidence type="ECO:0000256" key="5">
    <source>
        <dbReference type="ARBA" id="ARBA00022842"/>
    </source>
</evidence>
<evidence type="ECO:0000256" key="8">
    <source>
        <dbReference type="ARBA" id="ARBA00048174"/>
    </source>
</evidence>
<evidence type="ECO:0000256" key="6">
    <source>
        <dbReference type="ARBA" id="ARBA00023080"/>
    </source>
</evidence>
<feature type="domain" description="Non-canonical purine NTP phosphatase/PRRC1" evidence="11">
    <location>
        <begin position="6"/>
        <end position="168"/>
    </location>
</feature>
<evidence type="ECO:0000256" key="7">
    <source>
        <dbReference type="ARBA" id="ARBA00023211"/>
    </source>
</evidence>
<evidence type="ECO:0000256" key="2">
    <source>
        <dbReference type="ARBA" id="ARBA00022723"/>
    </source>
</evidence>
<keyword evidence="7 10" id="KW-0464">Manganese</keyword>
<proteinExistence type="inferred from homology"/>
<name>W0I0C4_9EURY</name>
<keyword evidence="13" id="KW-1185">Reference proteome</keyword>
<dbReference type="InterPro" id="IPR050299">
    <property type="entry name" value="YjjX_NTPase"/>
</dbReference>
<dbReference type="AlphaFoldDB" id="W0I0C4"/>
<comment type="cofactor">
    <cofactor evidence="1">
        <name>Mn(2+)</name>
        <dbReference type="ChEBI" id="CHEBI:29035"/>
    </cofactor>
</comment>
<dbReference type="GO" id="GO:0006772">
    <property type="term" value="P:thiamine metabolic process"/>
    <property type="evidence" value="ECO:0007669"/>
    <property type="project" value="TreeGrafter"/>
</dbReference>
<comment type="catalytic activity">
    <reaction evidence="9 10">
        <text>XTP + H2O = XDP + phosphate + H(+)</text>
        <dbReference type="Rhea" id="RHEA:28406"/>
        <dbReference type="ChEBI" id="CHEBI:15377"/>
        <dbReference type="ChEBI" id="CHEBI:15378"/>
        <dbReference type="ChEBI" id="CHEBI:43474"/>
        <dbReference type="ChEBI" id="CHEBI:59884"/>
        <dbReference type="ChEBI" id="CHEBI:61314"/>
        <dbReference type="EC" id="3.6.1.73"/>
    </reaction>
</comment>
<keyword evidence="3 10" id="KW-0547">Nucleotide-binding</keyword>
<evidence type="ECO:0000313" key="13">
    <source>
        <dbReference type="Proteomes" id="UP000019027"/>
    </source>
</evidence>
<keyword evidence="5 10" id="KW-0460">Magnesium</keyword>
<evidence type="ECO:0000256" key="9">
    <source>
        <dbReference type="ARBA" id="ARBA00048781"/>
    </source>
</evidence>
<keyword evidence="4 10" id="KW-0378">Hydrolase</keyword>
<dbReference type="GO" id="GO:0046872">
    <property type="term" value="F:metal ion binding"/>
    <property type="evidence" value="ECO:0007669"/>
    <property type="project" value="UniProtKB-KW"/>
</dbReference>
<evidence type="ECO:0000256" key="10">
    <source>
        <dbReference type="HAMAP-Rule" id="MF_00648"/>
    </source>
</evidence>
<dbReference type="RefSeq" id="WP_042679125.1">
    <property type="nucleotide sequence ID" value="NZ_CP006965.1"/>
</dbReference>
<comment type="subunit">
    <text evidence="10">Homodimer.</text>
</comment>
<dbReference type="InterPro" id="IPR026533">
    <property type="entry name" value="NTPase/PRRC1"/>
</dbReference>
<dbReference type="InterPro" id="IPR029001">
    <property type="entry name" value="ITPase-like_fam"/>
</dbReference>
<evidence type="ECO:0000256" key="3">
    <source>
        <dbReference type="ARBA" id="ARBA00022741"/>
    </source>
</evidence>
<dbReference type="PANTHER" id="PTHR34699:SF2">
    <property type="entry name" value="NON-CANONICAL PURINE NTP PHOSPHATASE_PRRC1 DOMAIN-CONTAINING PROTEIN"/>
    <property type="match status" value="1"/>
</dbReference>
<gene>
    <name evidence="12" type="ORF">TES1_0037</name>
</gene>
<dbReference type="SUPFAM" id="SSF52972">
    <property type="entry name" value="ITPase-like"/>
    <property type="match status" value="1"/>
</dbReference>
<organism evidence="12 13">
    <name type="scientific">Thermococcus paralvinellae</name>
    <dbReference type="NCBI Taxonomy" id="582419"/>
    <lineage>
        <taxon>Archaea</taxon>
        <taxon>Methanobacteriati</taxon>
        <taxon>Methanobacteriota</taxon>
        <taxon>Thermococci</taxon>
        <taxon>Thermococcales</taxon>
        <taxon>Thermococcaceae</taxon>
        <taxon>Thermococcus</taxon>
    </lineage>
</organism>
<dbReference type="GO" id="GO:0103023">
    <property type="term" value="F:ITPase activity"/>
    <property type="evidence" value="ECO:0007669"/>
    <property type="project" value="UniProtKB-EC"/>
</dbReference>
<protein>
    <recommendedName>
        <fullName evidence="10">Probable inosine/xanthosine triphosphatase</fullName>
        <shortName evidence="10">ITPase/XTPase</shortName>
        <ecNumber evidence="10">3.6.1.73</ecNumber>
    </recommendedName>
    <alternativeName>
        <fullName evidence="10">Non-canonical purine NTP phosphatase</fullName>
    </alternativeName>
    <alternativeName>
        <fullName evidence="10">Non-standard purine NTP phosphatase</fullName>
    </alternativeName>
    <alternativeName>
        <fullName evidence="10">Nucleoside-triphosphate phosphatase</fullName>
        <shortName evidence="10">NTPase</shortName>
    </alternativeName>
</protein>
<feature type="binding site" evidence="10">
    <location>
        <begin position="7"/>
        <end position="12"/>
    </location>
    <ligand>
        <name>substrate</name>
    </ligand>
</feature>
<dbReference type="KEGG" id="ths:TES1_0037"/>
<comment type="cofactor">
    <cofactor evidence="10">
        <name>Mg(2+)</name>
        <dbReference type="ChEBI" id="CHEBI:18420"/>
    </cofactor>
    <cofactor evidence="10">
        <name>Mn(2+)</name>
        <dbReference type="ChEBI" id="CHEBI:29035"/>
    </cofactor>
    <text evidence="10">Binds 1 divalent metal cation per subunit; can use either Mg(2+) or Mn(2+).</text>
</comment>
<dbReference type="NCBIfam" id="TIGR00258">
    <property type="entry name" value="inosine/xanthosine triphosphatase"/>
    <property type="match status" value="1"/>
</dbReference>
<dbReference type="GeneID" id="24906671"/>
<dbReference type="FunFam" id="3.90.950.10:FF:000002">
    <property type="entry name" value="Inosine/xanthosine triphosphatase"/>
    <property type="match status" value="1"/>
</dbReference>
<dbReference type="Gene3D" id="3.90.950.10">
    <property type="match status" value="1"/>
</dbReference>
<dbReference type="GO" id="GO:0000166">
    <property type="term" value="F:nucleotide binding"/>
    <property type="evidence" value="ECO:0007669"/>
    <property type="project" value="UniProtKB-KW"/>
</dbReference>
<accession>W0I0C4</accession>
<dbReference type="EMBL" id="CP006965">
    <property type="protein sequence ID" value="AHF79434.1"/>
    <property type="molecule type" value="Genomic_DNA"/>
</dbReference>
<sequence length="176" mass="19418">MRVAVGSTNPTKVKAVEEIMREFYENVEVIAVEVDSEVGDQPIGLEKTIEGAINRARKALNKTNADLGVGIEAGLYEVPYTITGYMDIQFCAIVDREGRITLGHGPGFEYPPYAVEQVLKEIAVPMSELSGDIELKKTIGAIGFLTRGKLLRKELNKLAVLMAMIPRINEEIYFGQ</sequence>
<dbReference type="Pfam" id="PF01931">
    <property type="entry name" value="NTPase_I-T"/>
    <property type="match status" value="1"/>
</dbReference>
<comment type="caution">
    <text evidence="10">Lacks conserved residue(s) required for the propagation of feature annotation.</text>
</comment>
<dbReference type="OrthoDB" id="52857at2157"/>
<feature type="binding site" evidence="10">
    <location>
        <position position="35"/>
    </location>
    <ligand>
        <name>Mg(2+)</name>
        <dbReference type="ChEBI" id="CHEBI:18420"/>
    </ligand>
</feature>